<dbReference type="VEuPathDB" id="FungiDB:JI435_436760"/>
<evidence type="ECO:0000259" key="3">
    <source>
        <dbReference type="PROSITE" id="PS50089"/>
    </source>
</evidence>
<dbReference type="CDD" id="cd16448">
    <property type="entry name" value="RING-H2"/>
    <property type="match status" value="1"/>
</dbReference>
<keyword evidence="1" id="KW-0862">Zinc</keyword>
<proteinExistence type="predicted"/>
<dbReference type="Pfam" id="PF13639">
    <property type="entry name" value="zf-RING_2"/>
    <property type="match status" value="1"/>
</dbReference>
<dbReference type="EMBL" id="CP069031">
    <property type="protein sequence ID" value="QRC99203.1"/>
    <property type="molecule type" value="Genomic_DNA"/>
</dbReference>
<dbReference type="Gene3D" id="3.30.40.10">
    <property type="entry name" value="Zinc/RING finger domain, C3HC4 (zinc finger)"/>
    <property type="match status" value="1"/>
</dbReference>
<gene>
    <name evidence="4" type="ORF">JI435_436760</name>
</gene>
<dbReference type="AlphaFoldDB" id="A0A7U2F5Q3"/>
<evidence type="ECO:0000256" key="1">
    <source>
        <dbReference type="PROSITE-ProRule" id="PRU00175"/>
    </source>
</evidence>
<keyword evidence="1" id="KW-0479">Metal-binding</keyword>
<accession>A0A7U2F5Q3</accession>
<keyword evidence="1" id="KW-0863">Zinc-finger</keyword>
<protein>
    <recommendedName>
        <fullName evidence="3">RING-type domain-containing protein</fullName>
    </recommendedName>
</protein>
<dbReference type="Proteomes" id="UP000663193">
    <property type="component" value="Chromosome 9"/>
</dbReference>
<dbReference type="InterPro" id="IPR013083">
    <property type="entry name" value="Znf_RING/FYVE/PHD"/>
</dbReference>
<evidence type="ECO:0000313" key="4">
    <source>
        <dbReference type="EMBL" id="QRC99203.1"/>
    </source>
</evidence>
<dbReference type="SUPFAM" id="SSF57850">
    <property type="entry name" value="RING/U-box"/>
    <property type="match status" value="1"/>
</dbReference>
<dbReference type="InterPro" id="IPR001841">
    <property type="entry name" value="Znf_RING"/>
</dbReference>
<evidence type="ECO:0000313" key="5">
    <source>
        <dbReference type="Proteomes" id="UP000663193"/>
    </source>
</evidence>
<dbReference type="PROSITE" id="PS50089">
    <property type="entry name" value="ZF_RING_2"/>
    <property type="match status" value="1"/>
</dbReference>
<feature type="region of interest" description="Disordered" evidence="2">
    <location>
        <begin position="197"/>
        <end position="252"/>
    </location>
</feature>
<reference evidence="5" key="1">
    <citation type="journal article" date="2021" name="BMC Genomics">
        <title>Chromosome-level genome assembly and manually-curated proteome of model necrotroph Parastagonospora nodorum Sn15 reveals a genome-wide trove of candidate effector homologs, and redundancy of virulence-related functions within an accessory chromosome.</title>
        <authorList>
            <person name="Bertazzoni S."/>
            <person name="Jones D.A.B."/>
            <person name="Phan H.T."/>
            <person name="Tan K.-C."/>
            <person name="Hane J.K."/>
        </authorList>
    </citation>
    <scope>NUCLEOTIDE SEQUENCE [LARGE SCALE GENOMIC DNA]</scope>
    <source>
        <strain evidence="5">SN15 / ATCC MYA-4574 / FGSC 10173)</strain>
    </source>
</reference>
<organism evidence="4 5">
    <name type="scientific">Phaeosphaeria nodorum (strain SN15 / ATCC MYA-4574 / FGSC 10173)</name>
    <name type="common">Glume blotch fungus</name>
    <name type="synonym">Parastagonospora nodorum</name>
    <dbReference type="NCBI Taxonomy" id="321614"/>
    <lineage>
        <taxon>Eukaryota</taxon>
        <taxon>Fungi</taxon>
        <taxon>Dikarya</taxon>
        <taxon>Ascomycota</taxon>
        <taxon>Pezizomycotina</taxon>
        <taxon>Dothideomycetes</taxon>
        <taxon>Pleosporomycetidae</taxon>
        <taxon>Pleosporales</taxon>
        <taxon>Pleosporineae</taxon>
        <taxon>Phaeosphaeriaceae</taxon>
        <taxon>Parastagonospora</taxon>
    </lineage>
</organism>
<feature type="domain" description="RING-type" evidence="3">
    <location>
        <begin position="33"/>
        <end position="120"/>
    </location>
</feature>
<evidence type="ECO:0000256" key="2">
    <source>
        <dbReference type="SAM" id="MobiDB-lite"/>
    </source>
</evidence>
<keyword evidence="5" id="KW-1185">Reference proteome</keyword>
<dbReference type="OrthoDB" id="8062037at2759"/>
<dbReference type="GO" id="GO:0008270">
    <property type="term" value="F:zinc ion binding"/>
    <property type="evidence" value="ECO:0007669"/>
    <property type="project" value="UniProtKB-KW"/>
</dbReference>
<name>A0A7U2F5Q3_PHANO</name>
<sequence>MSKPEVSTPPYASKSDFLAIGLWATTLDKPLDCSICREPLAISETAQSYVPEIEGAALYRFPILPCNNLHPIPNARAPSPDDDPIPESPVRISPCNHIFGSTCLHSWFKNSTSNRCPECNTTLFPPHIHLAMRRPTRAIRLEFASFIERDMQDEETALMIRQTLSSERVGVLIREFAIEMHRASGFEVSWEYVGGGEEEEVDEDLMEGASGGEEDEDILEGEDEEMESGSEYEPEGEDGDDEEEEEDHEDYN</sequence>